<dbReference type="InterPro" id="IPR039426">
    <property type="entry name" value="TonB-dep_rcpt-like"/>
</dbReference>
<keyword evidence="4" id="KW-0410">Iron transport</keyword>
<gene>
    <name evidence="15" type="ORF">ACFQ00_03150</name>
</gene>
<dbReference type="InterPro" id="IPR012910">
    <property type="entry name" value="Plug_dom"/>
</dbReference>
<keyword evidence="13" id="KW-0732">Signal</keyword>
<dbReference type="RefSeq" id="WP_381486090.1">
    <property type="nucleotide sequence ID" value="NZ_JBHTIK010000002.1"/>
</dbReference>
<evidence type="ECO:0000256" key="2">
    <source>
        <dbReference type="ARBA" id="ARBA00022448"/>
    </source>
</evidence>
<evidence type="ECO:0000256" key="7">
    <source>
        <dbReference type="ARBA" id="ARBA00023065"/>
    </source>
</evidence>
<dbReference type="PANTHER" id="PTHR32552">
    <property type="entry name" value="FERRICHROME IRON RECEPTOR-RELATED"/>
    <property type="match status" value="1"/>
</dbReference>
<organism evidence="15 16">
    <name type="scientific">Sphingosinicella xenopeptidilytica</name>
    <dbReference type="NCBI Taxonomy" id="364098"/>
    <lineage>
        <taxon>Bacteria</taxon>
        <taxon>Pseudomonadati</taxon>
        <taxon>Pseudomonadota</taxon>
        <taxon>Alphaproteobacteria</taxon>
        <taxon>Sphingomonadales</taxon>
        <taxon>Sphingosinicellaceae</taxon>
        <taxon>Sphingosinicella</taxon>
    </lineage>
</organism>
<dbReference type="EMBL" id="JBHTIK010000002">
    <property type="protein sequence ID" value="MFD0847308.1"/>
    <property type="molecule type" value="Genomic_DNA"/>
</dbReference>
<evidence type="ECO:0000256" key="12">
    <source>
        <dbReference type="RuleBase" id="RU003357"/>
    </source>
</evidence>
<dbReference type="InterPro" id="IPR036942">
    <property type="entry name" value="Beta-barrel_TonB_sf"/>
</dbReference>
<accession>A0ABW3C007</accession>
<comment type="subcellular location">
    <subcellularLocation>
        <location evidence="1 11">Cell outer membrane</location>
        <topology evidence="1 11">Multi-pass membrane protein</topology>
    </subcellularLocation>
</comment>
<keyword evidence="9 11" id="KW-0472">Membrane</keyword>
<evidence type="ECO:0000256" key="11">
    <source>
        <dbReference type="PROSITE-ProRule" id="PRU01360"/>
    </source>
</evidence>
<evidence type="ECO:0000256" key="4">
    <source>
        <dbReference type="ARBA" id="ARBA00022496"/>
    </source>
</evidence>
<evidence type="ECO:0000256" key="3">
    <source>
        <dbReference type="ARBA" id="ARBA00022452"/>
    </source>
</evidence>
<evidence type="ECO:0000256" key="13">
    <source>
        <dbReference type="SAM" id="SignalP"/>
    </source>
</evidence>
<keyword evidence="3 11" id="KW-1134">Transmembrane beta strand</keyword>
<feature type="domain" description="Secretin/TonB short N-terminal" evidence="14">
    <location>
        <begin position="50"/>
        <end position="100"/>
    </location>
</feature>
<dbReference type="SMART" id="SM00965">
    <property type="entry name" value="STN"/>
    <property type="match status" value="1"/>
</dbReference>
<comment type="similarity">
    <text evidence="11 12">Belongs to the TonB-dependent receptor family.</text>
</comment>
<keyword evidence="15" id="KW-0675">Receptor</keyword>
<feature type="chain" id="PRO_5045379000" evidence="13">
    <location>
        <begin position="26"/>
        <end position="849"/>
    </location>
</feature>
<keyword evidence="16" id="KW-1185">Reference proteome</keyword>
<evidence type="ECO:0000256" key="9">
    <source>
        <dbReference type="ARBA" id="ARBA00023136"/>
    </source>
</evidence>
<evidence type="ECO:0000256" key="5">
    <source>
        <dbReference type="ARBA" id="ARBA00022692"/>
    </source>
</evidence>
<evidence type="ECO:0000313" key="15">
    <source>
        <dbReference type="EMBL" id="MFD0847308.1"/>
    </source>
</evidence>
<keyword evidence="8 12" id="KW-0798">TonB box</keyword>
<dbReference type="InterPro" id="IPR011662">
    <property type="entry name" value="Secretin/TonB_short_N"/>
</dbReference>
<evidence type="ECO:0000256" key="6">
    <source>
        <dbReference type="ARBA" id="ARBA00023004"/>
    </source>
</evidence>
<evidence type="ECO:0000313" key="16">
    <source>
        <dbReference type="Proteomes" id="UP001597124"/>
    </source>
</evidence>
<dbReference type="PANTHER" id="PTHR32552:SF81">
    <property type="entry name" value="TONB-DEPENDENT OUTER MEMBRANE RECEPTOR"/>
    <property type="match status" value="1"/>
</dbReference>
<evidence type="ECO:0000256" key="10">
    <source>
        <dbReference type="ARBA" id="ARBA00023237"/>
    </source>
</evidence>
<evidence type="ECO:0000256" key="1">
    <source>
        <dbReference type="ARBA" id="ARBA00004571"/>
    </source>
</evidence>
<dbReference type="Gene3D" id="2.40.170.20">
    <property type="entry name" value="TonB-dependent receptor, beta-barrel domain"/>
    <property type="match status" value="1"/>
</dbReference>
<protein>
    <submittedName>
        <fullName evidence="15">TonB-dependent receptor domain-containing protein</fullName>
    </submittedName>
</protein>
<keyword evidence="6" id="KW-0408">Iron</keyword>
<keyword evidence="7" id="KW-0406">Ion transport</keyword>
<evidence type="ECO:0000259" key="14">
    <source>
        <dbReference type="SMART" id="SM00965"/>
    </source>
</evidence>
<dbReference type="Proteomes" id="UP001597124">
    <property type="component" value="Unassembled WGS sequence"/>
</dbReference>
<proteinExistence type="inferred from homology"/>
<keyword evidence="2 11" id="KW-0813">Transport</keyword>
<feature type="signal peptide" evidence="13">
    <location>
        <begin position="1"/>
        <end position="25"/>
    </location>
</feature>
<sequence length="849" mass="92731">MNHAGVSLVLYAAAIGMSGATPAIAATISFHVPAGDMARALNVFSQQSGMNIVYATNDVRGKRTAGVRGVLPPGAALDRLLAGSDLAARQGGGSFVVMRDPAVTPRNKEASASLPAWEETPIVVTATRRENTIESVPFNIQAFSRSDLETTAAKSASDIARLIPGLTFTDEGRRDGFRPFLRGLRSGEDVGLVATTAVYLDDVPIDRPGTFRPLDMRLLDLERIEILRGPQGTHYGAGAMGGVIRYISVKPDLVAASAEASAALSFTMHGGSNQDTSAIANLPIVSNKLALRLSAAFQNTSGVLDNVILDSANVDDARTMTARLALRWVPDDLMIVDASYQNEDSTFGERNWFESTLGTFKVGYNVPGYQDENTSVAAITVQRDVGIADLTSTISYLKVSRAQRQDITHSERDNYYARVIGAHIALPPFIAVSEGKDTARAWTQEIRLVSKGGGAFDWSVGAYLYHSRFKSDYQISVPIPFEGQSDLEELLGVSLNDDRESHMASEETLRQFAVFGEIGYRPIPEWHLSLGARHFDFRRRSDAAVINQWAAGRRDDDGLALDVPLPEEISHGRYNEDGAAFRFNTSYTLDTDSLIYVTIADSFRPGGFNAETTSSPLPAGYRQYLSDSIVSYEFGAKLGIGRHVYLTASVYHIDWSDMQTQIQSPTLFGLRGNAGSATVRGGELQLQIDDIPAKGTSVQFGLSHIDGRLDERIDGIGFKDEKLPFVPRFSGSLLVDHTTDISDKARIGATFSVSYTGASYSDFGPVRPMPEGPEDNPRYRKLDAYWQANLSTRLSIGATSWRLFVNNLLDTKGQTFKQFQASFSPYRSSFERTTLLRPRTVGVEVRHAF</sequence>
<dbReference type="PROSITE" id="PS52016">
    <property type="entry name" value="TONB_DEPENDENT_REC_3"/>
    <property type="match status" value="1"/>
</dbReference>
<dbReference type="SUPFAM" id="SSF56935">
    <property type="entry name" value="Porins"/>
    <property type="match status" value="1"/>
</dbReference>
<keyword evidence="10 11" id="KW-0998">Cell outer membrane</keyword>
<dbReference type="Pfam" id="PF07660">
    <property type="entry name" value="STN"/>
    <property type="match status" value="1"/>
</dbReference>
<dbReference type="InterPro" id="IPR000531">
    <property type="entry name" value="Beta-barrel_TonB"/>
</dbReference>
<comment type="caution">
    <text evidence="15">The sequence shown here is derived from an EMBL/GenBank/DDBJ whole genome shotgun (WGS) entry which is preliminary data.</text>
</comment>
<reference evidence="16" key="1">
    <citation type="journal article" date="2019" name="Int. J. Syst. Evol. Microbiol.">
        <title>The Global Catalogue of Microorganisms (GCM) 10K type strain sequencing project: providing services to taxonomists for standard genome sequencing and annotation.</title>
        <authorList>
            <consortium name="The Broad Institute Genomics Platform"/>
            <consortium name="The Broad Institute Genome Sequencing Center for Infectious Disease"/>
            <person name="Wu L."/>
            <person name="Ma J."/>
        </authorList>
    </citation>
    <scope>NUCLEOTIDE SEQUENCE [LARGE SCALE GENOMIC DNA]</scope>
    <source>
        <strain evidence="16">CCUG 52537</strain>
    </source>
</reference>
<dbReference type="Gene3D" id="3.55.50.30">
    <property type="match status" value="1"/>
</dbReference>
<name>A0ABW3C007_SPHXN</name>
<evidence type="ECO:0000256" key="8">
    <source>
        <dbReference type="ARBA" id="ARBA00023077"/>
    </source>
</evidence>
<dbReference type="Pfam" id="PF00593">
    <property type="entry name" value="TonB_dep_Rec_b-barrel"/>
    <property type="match status" value="1"/>
</dbReference>
<dbReference type="Pfam" id="PF07715">
    <property type="entry name" value="Plug"/>
    <property type="match status" value="1"/>
</dbReference>
<keyword evidence="5 11" id="KW-0812">Transmembrane</keyword>